<comment type="caution">
    <text evidence="3">The sequence shown here is derived from an EMBL/GenBank/DDBJ whole genome shotgun (WGS) entry which is preliminary data.</text>
</comment>
<organism evidence="3 4">
    <name type="scientific">Helicobacter trogontum</name>
    <dbReference type="NCBI Taxonomy" id="50960"/>
    <lineage>
        <taxon>Bacteria</taxon>
        <taxon>Pseudomonadati</taxon>
        <taxon>Campylobacterota</taxon>
        <taxon>Epsilonproteobacteria</taxon>
        <taxon>Campylobacterales</taxon>
        <taxon>Helicobacteraceae</taxon>
        <taxon>Helicobacter</taxon>
    </lineage>
</organism>
<feature type="coiled-coil region" evidence="1">
    <location>
        <begin position="94"/>
        <end position="142"/>
    </location>
</feature>
<accession>A0ABQ0D1Q1</accession>
<evidence type="ECO:0000259" key="2">
    <source>
        <dbReference type="Pfam" id="PF13166"/>
    </source>
</evidence>
<evidence type="ECO:0000313" key="4">
    <source>
        <dbReference type="Proteomes" id="UP001562457"/>
    </source>
</evidence>
<gene>
    <name evidence="3" type="ORF">NHP164001_02730</name>
</gene>
<dbReference type="SUPFAM" id="SSF52540">
    <property type="entry name" value="P-loop containing nucleoside triphosphate hydrolases"/>
    <property type="match status" value="1"/>
</dbReference>
<dbReference type="PANTHER" id="PTHR32114:SF2">
    <property type="entry name" value="ABC TRANSPORTER ABCH.3"/>
    <property type="match status" value="1"/>
</dbReference>
<dbReference type="EMBL" id="BAAFHN010000003">
    <property type="protein sequence ID" value="GAB0172260.1"/>
    <property type="molecule type" value="Genomic_DNA"/>
</dbReference>
<dbReference type="PANTHER" id="PTHR32114">
    <property type="entry name" value="ABC TRANSPORTER ABCH.3"/>
    <property type="match status" value="1"/>
</dbReference>
<dbReference type="InterPro" id="IPR026866">
    <property type="entry name" value="CR006_AAA"/>
</dbReference>
<dbReference type="Gene3D" id="3.40.50.300">
    <property type="entry name" value="P-loop containing nucleotide triphosphate hydrolases"/>
    <property type="match status" value="1"/>
</dbReference>
<keyword evidence="4" id="KW-1185">Reference proteome</keyword>
<dbReference type="Pfam" id="PF13166">
    <property type="entry name" value="AAA_13"/>
    <property type="match status" value="1"/>
</dbReference>
<sequence length="722" mass="86433">MIKKIKKISHKSFNDYDTNNLEFNRINILYGKNGQGKSSLVTFIRDSIENNNLDIFETNSHSNAFSLFFYDTDYKNNLFYSNDKFKTFYIADGIESLVEKKDKILEKKNKLENFEKQLKEKISNIESDKRILKSEIAKKTREVLQRIDNESYKNPQSYSATHIKNEQPNDNDLLSYEELEKIKSMEKNANYEIIQEYIFNKFKQIESGVEAFNEMLQQTPENNAIERFKQNNDLENLARLAFDIKNKSEAYKDKCPLCEQNIIGIKLWEKLEKHFNEEYKQFIIRLDNAKEFFEKSKQELNSYINWINANIVKTKLLLDIDIDIDKKRQEYLESIRVATEQIDLIIQSIDTKKQNPNIINITLKVNLEYFQKILRSDISYLISTHNSNQQTYAKNVQENIDKIKRHFIAEKKNKFKKYDQFNALYNKLEKKRKCMLDKRNDQLQDIEKEFREMDKSFQKLNKDMQEWFFNDIRFEKIGDTHYKIQRLDFNNEWFDCDKGLSEGEKTIVSIVYFVNHFLSKIKEIKECPLVFLDDPISSLDNSKRDKLINYMTSKLLNQNRGQFFITTHIDEVFDKFNKNNRDNQSIKDKQSIFEISKYNNQSKIEKLTSFTLNNDFKTIYERLCKYKNYQRYEDAFSIKNDIRDILEKIHNIFFDNIENFTKCYDNLLDGLDIKKKYTANDIQDLNHGKNEINSDEIIEKVEFVIEIIQKIREMNNEKNTTA</sequence>
<keyword evidence="1" id="KW-0175">Coiled coil</keyword>
<dbReference type="InterPro" id="IPR027417">
    <property type="entry name" value="P-loop_NTPase"/>
</dbReference>
<feature type="domain" description="Protein CR006 P-loop" evidence="2">
    <location>
        <begin position="10"/>
        <end position="689"/>
    </location>
</feature>
<name>A0ABQ0D1Q1_9HELI</name>
<evidence type="ECO:0000256" key="1">
    <source>
        <dbReference type="SAM" id="Coils"/>
    </source>
</evidence>
<proteinExistence type="predicted"/>
<protein>
    <submittedName>
        <fullName evidence="3">AAA_13 domain-containing protein/AAA family ATPase</fullName>
    </submittedName>
</protein>
<evidence type="ECO:0000313" key="3">
    <source>
        <dbReference type="EMBL" id="GAB0172260.1"/>
    </source>
</evidence>
<dbReference type="RefSeq" id="WP_369607124.1">
    <property type="nucleotide sequence ID" value="NZ_BAAFHN010000003.1"/>
</dbReference>
<dbReference type="Proteomes" id="UP001562457">
    <property type="component" value="Unassembled WGS sequence"/>
</dbReference>
<feature type="coiled-coil region" evidence="1">
    <location>
        <begin position="436"/>
        <end position="463"/>
    </location>
</feature>
<reference evidence="3 4" key="1">
    <citation type="submission" date="2024-06" db="EMBL/GenBank/DDBJ databases">
        <title>Draft genome sequence of Helicobacter trogontum NHP16-4001.</title>
        <authorList>
            <person name="Rimbara E."/>
            <person name="Suzuki M."/>
        </authorList>
    </citation>
    <scope>NUCLEOTIDE SEQUENCE [LARGE SCALE GENOMIC DNA]</scope>
    <source>
        <strain evidence="3 4">NHP16-4001</strain>
    </source>
</reference>